<accession>A0A818RZH3</accession>
<feature type="signal peptide" evidence="2">
    <location>
        <begin position="1"/>
        <end position="23"/>
    </location>
</feature>
<feature type="chain" id="PRO_5036234055" description="Peptidase S9 prolyl oligopeptidase catalytic domain-containing protein" evidence="2">
    <location>
        <begin position="24"/>
        <end position="695"/>
    </location>
</feature>
<protein>
    <recommendedName>
        <fullName evidence="8">Peptidase S9 prolyl oligopeptidase catalytic domain-containing protein</fullName>
    </recommendedName>
</protein>
<dbReference type="SUPFAM" id="SSF82171">
    <property type="entry name" value="DPP6 N-terminal domain-like"/>
    <property type="match status" value="1"/>
</dbReference>
<evidence type="ECO:0000259" key="4">
    <source>
        <dbReference type="Pfam" id="PF00930"/>
    </source>
</evidence>
<dbReference type="EMBL" id="CAJOBQ010001879">
    <property type="protein sequence ID" value="CAF4522972.1"/>
    <property type="molecule type" value="Genomic_DNA"/>
</dbReference>
<dbReference type="Proteomes" id="UP000663862">
    <property type="component" value="Unassembled WGS sequence"/>
</dbReference>
<name>A0A818RZH3_9BILA</name>
<evidence type="ECO:0000313" key="7">
    <source>
        <dbReference type="Proteomes" id="UP000663869"/>
    </source>
</evidence>
<dbReference type="InterPro" id="IPR029058">
    <property type="entry name" value="AB_hydrolase_fold"/>
</dbReference>
<dbReference type="EMBL" id="CAJNYU010003361">
    <property type="protein sequence ID" value="CAF3665544.1"/>
    <property type="molecule type" value="Genomic_DNA"/>
</dbReference>
<dbReference type="PANTHER" id="PTHR42776">
    <property type="entry name" value="SERINE PEPTIDASE S9 FAMILY MEMBER"/>
    <property type="match status" value="1"/>
</dbReference>
<proteinExistence type="predicted"/>
<keyword evidence="2" id="KW-0732">Signal</keyword>
<dbReference type="AlphaFoldDB" id="A0A818RZH3"/>
<dbReference type="InterPro" id="IPR001375">
    <property type="entry name" value="Peptidase_S9_cat"/>
</dbReference>
<comment type="caution">
    <text evidence="5">The sequence shown here is derived from an EMBL/GenBank/DDBJ whole genome shotgun (WGS) entry which is preliminary data.</text>
</comment>
<dbReference type="Gene3D" id="2.120.10.30">
    <property type="entry name" value="TolB, C-terminal domain"/>
    <property type="match status" value="1"/>
</dbReference>
<organism evidence="5 7">
    <name type="scientific">Rotaria socialis</name>
    <dbReference type="NCBI Taxonomy" id="392032"/>
    <lineage>
        <taxon>Eukaryota</taxon>
        <taxon>Metazoa</taxon>
        <taxon>Spiralia</taxon>
        <taxon>Gnathifera</taxon>
        <taxon>Rotifera</taxon>
        <taxon>Eurotatoria</taxon>
        <taxon>Bdelloidea</taxon>
        <taxon>Philodinida</taxon>
        <taxon>Philodinidae</taxon>
        <taxon>Rotaria</taxon>
    </lineage>
</organism>
<dbReference type="InterPro" id="IPR011042">
    <property type="entry name" value="6-blade_b-propeller_TolB-like"/>
</dbReference>
<evidence type="ECO:0000313" key="6">
    <source>
        <dbReference type="EMBL" id="CAF4522972.1"/>
    </source>
</evidence>
<reference evidence="5" key="1">
    <citation type="submission" date="2021-02" db="EMBL/GenBank/DDBJ databases">
        <authorList>
            <person name="Nowell W R."/>
        </authorList>
    </citation>
    <scope>NUCLEOTIDE SEQUENCE</scope>
</reference>
<feature type="domain" description="Peptidase S9 prolyl oligopeptidase catalytic" evidence="3">
    <location>
        <begin position="487"/>
        <end position="685"/>
    </location>
</feature>
<sequence length="695" mass="79874">MFRNLIILYLSLLLKFSSYATNASKPILTIDEFFDYTRFPSLAFSPDGEYLLIQKNRPSWNTNSYENSLWLYEIRAQRMKLITKQLDPSFRPRWSPTGKRVLFSREKQLATDKLRNHIYHRSLSDNNIIGEQIFYVYCIESNELLPISLGFLIPTALAWSNNDSSFYIATISLNLNQDDEWKDVIRHRDNKLIDGSIIYRIDLSIDNHTSSIQMNIVRHIPFQISDLLFVPYSEQLFLVSISFIFENPNDLEIFSINLLDEKPPLKLTTNYGYEANLKLSNDGKNVLFMLFPMSSIDGKVFTTQQRLYSIDVTNRQVTNLAADFEGNIVDYTVKFDGGVYILGQLGTNTRIYTQSSPMNNYSKLHQGWDGTYESISSSLSTSCSSLAFVYSEFGRPKEVYLVENINDLQIAKAITNENELFTQRDLPQAKIYRWTSNEDKRSIEGILHYPPGKYESKYLPLLVLIHGGPASASLNDFDVKSYSWAPMAASAGWLVFEPNYRGSIGYGQEFLDEIRYQPLSRPSQDILSGIDRLIQEGIADPNHLTVGGYSYGGFITNWLITQTTRFNAALSGAGAVEHVSLWGSMDFPLLYNNLFGGFPWELPHIYQQQAPIYYLDKVRTPTLIITGENDVNILPDQSFMLERGLYYRRIPVQLLIFPNEGHTLSNNPWHGKIKVREELKWLEKYGHTRLNITNN</sequence>
<evidence type="ECO:0000256" key="2">
    <source>
        <dbReference type="SAM" id="SignalP"/>
    </source>
</evidence>
<keyword evidence="1" id="KW-0378">Hydrolase</keyword>
<feature type="domain" description="Dipeptidylpeptidase IV N-terminal" evidence="4">
    <location>
        <begin position="45"/>
        <end position="119"/>
    </location>
</feature>
<dbReference type="Pfam" id="PF00930">
    <property type="entry name" value="DPPIV_N"/>
    <property type="match status" value="1"/>
</dbReference>
<dbReference type="PANTHER" id="PTHR42776:SF4">
    <property type="entry name" value="ACYLAMINO-ACID-RELEASING ENZYME"/>
    <property type="match status" value="1"/>
</dbReference>
<dbReference type="Pfam" id="PF00326">
    <property type="entry name" value="Peptidase_S9"/>
    <property type="match status" value="1"/>
</dbReference>
<dbReference type="GO" id="GO:0004252">
    <property type="term" value="F:serine-type endopeptidase activity"/>
    <property type="evidence" value="ECO:0007669"/>
    <property type="project" value="TreeGrafter"/>
</dbReference>
<dbReference type="InterPro" id="IPR002469">
    <property type="entry name" value="Peptidase_S9B_N"/>
</dbReference>
<dbReference type="GO" id="GO:0006508">
    <property type="term" value="P:proteolysis"/>
    <property type="evidence" value="ECO:0007669"/>
    <property type="project" value="InterPro"/>
</dbReference>
<gene>
    <name evidence="5" type="ORF">FME351_LOCUS25348</name>
    <name evidence="6" type="ORF">TSG867_LOCUS22703</name>
</gene>
<evidence type="ECO:0000256" key="1">
    <source>
        <dbReference type="ARBA" id="ARBA00022801"/>
    </source>
</evidence>
<evidence type="ECO:0000259" key="3">
    <source>
        <dbReference type="Pfam" id="PF00326"/>
    </source>
</evidence>
<dbReference type="Gene3D" id="3.40.50.1820">
    <property type="entry name" value="alpha/beta hydrolase"/>
    <property type="match status" value="1"/>
</dbReference>
<evidence type="ECO:0008006" key="8">
    <source>
        <dbReference type="Google" id="ProtNLM"/>
    </source>
</evidence>
<evidence type="ECO:0000313" key="5">
    <source>
        <dbReference type="EMBL" id="CAF3665544.1"/>
    </source>
</evidence>
<dbReference type="SUPFAM" id="SSF53474">
    <property type="entry name" value="alpha/beta-Hydrolases"/>
    <property type="match status" value="1"/>
</dbReference>
<dbReference type="Proteomes" id="UP000663869">
    <property type="component" value="Unassembled WGS sequence"/>
</dbReference>